<reference evidence="4" key="1">
    <citation type="journal article" date="2014" name="Genome Announc.">
        <title>Draft Genome Sequence of Clostridium straminisolvens Strain JCM 21531T, Isolated from a Cellulose-Degrading Bacterial Community.</title>
        <authorList>
            <person name="Yuki M."/>
            <person name="Oshima K."/>
            <person name="Suda W."/>
            <person name="Sakamoto M."/>
            <person name="Kitamura K."/>
            <person name="Iida T."/>
            <person name="Hattori M."/>
            <person name="Ohkuma M."/>
        </authorList>
    </citation>
    <scope>NUCLEOTIDE SEQUENCE [LARGE SCALE GENOMIC DNA]</scope>
    <source>
        <strain evidence="4">JCM 21531</strain>
    </source>
</reference>
<dbReference type="AlphaFoldDB" id="W4V2A6"/>
<dbReference type="InterPro" id="IPR011004">
    <property type="entry name" value="Trimer_LpxA-like_sf"/>
</dbReference>
<dbReference type="CDD" id="cd03354">
    <property type="entry name" value="LbH_SAT"/>
    <property type="match status" value="1"/>
</dbReference>
<dbReference type="InterPro" id="IPR001451">
    <property type="entry name" value="Hexapep"/>
</dbReference>
<dbReference type="RefSeq" id="WP_038286646.1">
    <property type="nucleotide sequence ID" value="NZ_BAVR01000002.1"/>
</dbReference>
<gene>
    <name evidence="4" type="ORF">JCM21531_193</name>
</gene>
<dbReference type="GO" id="GO:0016746">
    <property type="term" value="F:acyltransferase activity"/>
    <property type="evidence" value="ECO:0007669"/>
    <property type="project" value="UniProtKB-KW"/>
</dbReference>
<evidence type="ECO:0000313" key="5">
    <source>
        <dbReference type="Proteomes" id="UP000019109"/>
    </source>
</evidence>
<dbReference type="SUPFAM" id="SSF51161">
    <property type="entry name" value="Trimeric LpxA-like enzymes"/>
    <property type="match status" value="1"/>
</dbReference>
<keyword evidence="3" id="KW-0012">Acyltransferase</keyword>
<dbReference type="OrthoDB" id="9801456at2"/>
<dbReference type="EMBL" id="BAVR01000002">
    <property type="protein sequence ID" value="GAE86864.1"/>
    <property type="molecule type" value="Genomic_DNA"/>
</dbReference>
<comment type="caution">
    <text evidence="4">The sequence shown here is derived from an EMBL/GenBank/DDBJ whole genome shotgun (WGS) entry which is preliminary data.</text>
</comment>
<sequence length="203" mass="23112">MKKLKKAWCFINLLRGLPSIILYNLAANKDIIEKDIDRWISCCNLNLNFPKWLYLNWFLLYYPQFRNLFYYRLKKWNIIASKLIQIFYRPLDSLFIYADNIGPGLFIQHGFSTIINAKSIGENCWINQQVTIGYIKDKCPVIGNNVRITAGAIVVGGVNVGDNSVIGANSVVNKDVPDNCVVVGNPAFVVKRNGVKTKEYLNS</sequence>
<dbReference type="Pfam" id="PF00132">
    <property type="entry name" value="Hexapep"/>
    <property type="match status" value="1"/>
</dbReference>
<dbReference type="Gene3D" id="2.160.10.10">
    <property type="entry name" value="Hexapeptide repeat proteins"/>
    <property type="match status" value="1"/>
</dbReference>
<keyword evidence="2 4" id="KW-0808">Transferase</keyword>
<evidence type="ECO:0000256" key="2">
    <source>
        <dbReference type="ARBA" id="ARBA00022679"/>
    </source>
</evidence>
<proteinExistence type="inferred from homology"/>
<evidence type="ECO:0000256" key="1">
    <source>
        <dbReference type="ARBA" id="ARBA00007274"/>
    </source>
</evidence>
<dbReference type="STRING" id="1294263.JCM21531_193"/>
<dbReference type="InterPro" id="IPR045304">
    <property type="entry name" value="LbH_SAT"/>
</dbReference>
<accession>W4V2A6</accession>
<evidence type="ECO:0000313" key="4">
    <source>
        <dbReference type="EMBL" id="GAE86864.1"/>
    </source>
</evidence>
<name>W4V2A6_9FIRM</name>
<evidence type="ECO:0000256" key="3">
    <source>
        <dbReference type="ARBA" id="ARBA00023315"/>
    </source>
</evidence>
<protein>
    <submittedName>
        <fullName evidence="4">Serine acetyltransferase</fullName>
    </submittedName>
</protein>
<organism evidence="4 5">
    <name type="scientific">Acetivibrio straminisolvens JCM 21531</name>
    <dbReference type="NCBI Taxonomy" id="1294263"/>
    <lineage>
        <taxon>Bacteria</taxon>
        <taxon>Bacillati</taxon>
        <taxon>Bacillota</taxon>
        <taxon>Clostridia</taxon>
        <taxon>Eubacteriales</taxon>
        <taxon>Oscillospiraceae</taxon>
        <taxon>Acetivibrio</taxon>
    </lineage>
</organism>
<dbReference type="PANTHER" id="PTHR42811">
    <property type="entry name" value="SERINE ACETYLTRANSFERASE"/>
    <property type="match status" value="1"/>
</dbReference>
<keyword evidence="5" id="KW-1185">Reference proteome</keyword>
<dbReference type="Proteomes" id="UP000019109">
    <property type="component" value="Unassembled WGS sequence"/>
</dbReference>
<comment type="similarity">
    <text evidence="1">Belongs to the transferase hexapeptide repeat family.</text>
</comment>